<dbReference type="Gene3D" id="1.10.510.10">
    <property type="entry name" value="Transferase(Phosphotransferase) domain 1"/>
    <property type="match status" value="1"/>
</dbReference>
<protein>
    <recommendedName>
        <fullName evidence="1">non-specific serine/threonine protein kinase</fullName>
        <ecNumber evidence="1">2.7.11.1</ecNumber>
    </recommendedName>
</protein>
<dbReference type="EMBL" id="WHUW01000012">
    <property type="protein sequence ID" value="KAF8440309.1"/>
    <property type="molecule type" value="Genomic_DNA"/>
</dbReference>
<feature type="domain" description="Protein kinase" evidence="12">
    <location>
        <begin position="20"/>
        <end position="282"/>
    </location>
</feature>
<dbReference type="PANTHER" id="PTHR24355">
    <property type="entry name" value="G PROTEIN-COUPLED RECEPTOR KINASE/RIBOSOMAL PROTEIN S6 KINASE"/>
    <property type="match status" value="1"/>
</dbReference>
<sequence>MGCSVSHPVDFESEVNLFHFELHRAVGKGAFGKVRVVEHKKTKQVYALKYIDKSKCVKQKAVANTIQERHLLEEVDHPFIVNLRYAFQDDENCFFVLDLMLGGDLRFHLERKGNLSEHIVRFWMAELASALVYLHKRRIIHRDIKPDNILLDAQGHAHITDFNVAIHYSERRLHTSVAGSMAYMAPEVIGRKGYTWCIDWWSLGITAFELLFSNRPFDGRTAERMRKSIMNDTLKFPDDVSRKYSSQGINFIQGLLERTVSQRLGCKPRGAGFQDIKDHPWMSGVDWNLLSSKSAQPPFVPDVSAPLVSIVCLLTSLVQAKRANFDVSHELDEFLMVEKPLTHSKRKANPNLDKMKPEFRQLEEEFTVYDFMSSQRRSYYPHNQPVVTVARSSESPERDHLAVTQSQTNTIQPTATIAERTLAERSLAGSPAPGATRDIPLVATFSGYP</sequence>
<comment type="catalytic activity">
    <reaction evidence="9">
        <text>L-seryl-[protein] + ATP = O-phospho-L-seryl-[protein] + ADP + H(+)</text>
        <dbReference type="Rhea" id="RHEA:17989"/>
        <dbReference type="Rhea" id="RHEA-COMP:9863"/>
        <dbReference type="Rhea" id="RHEA-COMP:11604"/>
        <dbReference type="ChEBI" id="CHEBI:15378"/>
        <dbReference type="ChEBI" id="CHEBI:29999"/>
        <dbReference type="ChEBI" id="CHEBI:30616"/>
        <dbReference type="ChEBI" id="CHEBI:83421"/>
        <dbReference type="ChEBI" id="CHEBI:456216"/>
        <dbReference type="EC" id="2.7.11.1"/>
    </reaction>
</comment>
<keyword evidence="2 11" id="KW-0723">Serine/threonine-protein kinase</keyword>
<evidence type="ECO:0000256" key="7">
    <source>
        <dbReference type="ARBA" id="ARBA00022840"/>
    </source>
</evidence>
<dbReference type="PROSITE" id="PS50011">
    <property type="entry name" value="PROTEIN_KINASE_DOM"/>
    <property type="match status" value="1"/>
</dbReference>
<comment type="similarity">
    <text evidence="11">Belongs to the protein kinase superfamily.</text>
</comment>
<keyword evidence="4" id="KW-0808">Transferase</keyword>
<dbReference type="GO" id="GO:0007186">
    <property type="term" value="P:G protein-coupled receptor signaling pathway"/>
    <property type="evidence" value="ECO:0007669"/>
    <property type="project" value="TreeGrafter"/>
</dbReference>
<name>A0AAD4BUX4_BOLED</name>
<comment type="catalytic activity">
    <reaction evidence="8">
        <text>L-threonyl-[protein] + ATP = O-phospho-L-threonyl-[protein] + ADP + H(+)</text>
        <dbReference type="Rhea" id="RHEA:46608"/>
        <dbReference type="Rhea" id="RHEA-COMP:11060"/>
        <dbReference type="Rhea" id="RHEA-COMP:11605"/>
        <dbReference type="ChEBI" id="CHEBI:15378"/>
        <dbReference type="ChEBI" id="CHEBI:30013"/>
        <dbReference type="ChEBI" id="CHEBI:30616"/>
        <dbReference type="ChEBI" id="CHEBI:61977"/>
        <dbReference type="ChEBI" id="CHEBI:456216"/>
        <dbReference type="EC" id="2.7.11.1"/>
    </reaction>
</comment>
<keyword evidence="3" id="KW-0597">Phosphoprotein</keyword>
<evidence type="ECO:0000256" key="2">
    <source>
        <dbReference type="ARBA" id="ARBA00022527"/>
    </source>
</evidence>
<dbReference type="Proteomes" id="UP001194468">
    <property type="component" value="Unassembled WGS sequence"/>
</dbReference>
<evidence type="ECO:0000256" key="8">
    <source>
        <dbReference type="ARBA" id="ARBA00047899"/>
    </source>
</evidence>
<dbReference type="FunFam" id="1.10.510.10:FF:000024">
    <property type="entry name" value="Probable serine/threonine-protein kinase cot-1"/>
    <property type="match status" value="1"/>
</dbReference>
<feature type="domain" description="AGC-kinase C-terminal" evidence="13">
    <location>
        <begin position="283"/>
        <end position="381"/>
    </location>
</feature>
<gene>
    <name evidence="14" type="ORF">L210DRAFT_3401274</name>
</gene>
<comment type="caution">
    <text evidence="14">The sequence shown here is derived from an EMBL/GenBank/DDBJ whole genome shotgun (WGS) entry which is preliminary data.</text>
</comment>
<keyword evidence="5 10" id="KW-0547">Nucleotide-binding</keyword>
<dbReference type="Gene3D" id="3.30.200.20">
    <property type="entry name" value="Phosphorylase Kinase, domain 1"/>
    <property type="match status" value="1"/>
</dbReference>
<keyword evidence="6 14" id="KW-0418">Kinase</keyword>
<dbReference type="GO" id="GO:0001664">
    <property type="term" value="F:G protein-coupled receptor binding"/>
    <property type="evidence" value="ECO:0007669"/>
    <property type="project" value="TreeGrafter"/>
</dbReference>
<dbReference type="GO" id="GO:0007010">
    <property type="term" value="P:cytoskeleton organization"/>
    <property type="evidence" value="ECO:0007669"/>
    <property type="project" value="UniProtKB-ARBA"/>
</dbReference>
<evidence type="ECO:0000256" key="11">
    <source>
        <dbReference type="RuleBase" id="RU000304"/>
    </source>
</evidence>
<keyword evidence="15" id="KW-1185">Reference proteome</keyword>
<proteinExistence type="inferred from homology"/>
<reference evidence="14" key="2">
    <citation type="journal article" date="2020" name="Nat. Commun.">
        <title>Large-scale genome sequencing of mycorrhizal fungi provides insights into the early evolution of symbiotic traits.</title>
        <authorList>
            <person name="Miyauchi S."/>
            <person name="Kiss E."/>
            <person name="Kuo A."/>
            <person name="Drula E."/>
            <person name="Kohler A."/>
            <person name="Sanchez-Garcia M."/>
            <person name="Morin E."/>
            <person name="Andreopoulos B."/>
            <person name="Barry K.W."/>
            <person name="Bonito G."/>
            <person name="Buee M."/>
            <person name="Carver A."/>
            <person name="Chen C."/>
            <person name="Cichocki N."/>
            <person name="Clum A."/>
            <person name="Culley D."/>
            <person name="Crous P.W."/>
            <person name="Fauchery L."/>
            <person name="Girlanda M."/>
            <person name="Hayes R.D."/>
            <person name="Keri Z."/>
            <person name="LaButti K."/>
            <person name="Lipzen A."/>
            <person name="Lombard V."/>
            <person name="Magnuson J."/>
            <person name="Maillard F."/>
            <person name="Murat C."/>
            <person name="Nolan M."/>
            <person name="Ohm R.A."/>
            <person name="Pangilinan J."/>
            <person name="Pereira M.F."/>
            <person name="Perotto S."/>
            <person name="Peter M."/>
            <person name="Pfister S."/>
            <person name="Riley R."/>
            <person name="Sitrit Y."/>
            <person name="Stielow J.B."/>
            <person name="Szollosi G."/>
            <person name="Zifcakova L."/>
            <person name="Stursova M."/>
            <person name="Spatafora J.W."/>
            <person name="Tedersoo L."/>
            <person name="Vaario L.M."/>
            <person name="Yamada A."/>
            <person name="Yan M."/>
            <person name="Wang P."/>
            <person name="Xu J."/>
            <person name="Bruns T."/>
            <person name="Baldrian P."/>
            <person name="Vilgalys R."/>
            <person name="Dunand C."/>
            <person name="Henrissat B."/>
            <person name="Grigoriev I.V."/>
            <person name="Hibbett D."/>
            <person name="Nagy L.G."/>
            <person name="Martin F.M."/>
        </authorList>
    </citation>
    <scope>NUCLEOTIDE SEQUENCE</scope>
    <source>
        <strain evidence="14">BED1</strain>
    </source>
</reference>
<evidence type="ECO:0000256" key="4">
    <source>
        <dbReference type="ARBA" id="ARBA00022679"/>
    </source>
</evidence>
<dbReference type="InterPro" id="IPR011009">
    <property type="entry name" value="Kinase-like_dom_sf"/>
</dbReference>
<evidence type="ECO:0000259" key="12">
    <source>
        <dbReference type="PROSITE" id="PS50011"/>
    </source>
</evidence>
<dbReference type="InterPro" id="IPR000719">
    <property type="entry name" value="Prot_kinase_dom"/>
</dbReference>
<evidence type="ECO:0000256" key="3">
    <source>
        <dbReference type="ARBA" id="ARBA00022553"/>
    </source>
</evidence>
<dbReference type="EC" id="2.7.11.1" evidence="1"/>
<dbReference type="SUPFAM" id="SSF56112">
    <property type="entry name" value="Protein kinase-like (PK-like)"/>
    <property type="match status" value="1"/>
</dbReference>
<feature type="binding site" evidence="10">
    <location>
        <position position="49"/>
    </location>
    <ligand>
        <name>ATP</name>
        <dbReference type="ChEBI" id="CHEBI:30616"/>
    </ligand>
</feature>
<organism evidence="14 15">
    <name type="scientific">Boletus edulis BED1</name>
    <dbReference type="NCBI Taxonomy" id="1328754"/>
    <lineage>
        <taxon>Eukaryota</taxon>
        <taxon>Fungi</taxon>
        <taxon>Dikarya</taxon>
        <taxon>Basidiomycota</taxon>
        <taxon>Agaricomycotina</taxon>
        <taxon>Agaricomycetes</taxon>
        <taxon>Agaricomycetidae</taxon>
        <taxon>Boletales</taxon>
        <taxon>Boletineae</taxon>
        <taxon>Boletaceae</taxon>
        <taxon>Boletoideae</taxon>
        <taxon>Boletus</taxon>
    </lineage>
</organism>
<dbReference type="AlphaFoldDB" id="A0AAD4BUX4"/>
<evidence type="ECO:0000256" key="9">
    <source>
        <dbReference type="ARBA" id="ARBA00048679"/>
    </source>
</evidence>
<keyword evidence="7 10" id="KW-0067">ATP-binding</keyword>
<evidence type="ECO:0000256" key="10">
    <source>
        <dbReference type="PROSITE-ProRule" id="PRU10141"/>
    </source>
</evidence>
<dbReference type="PANTHER" id="PTHR24355:SF30">
    <property type="entry name" value="SERINE_THREONINE-PROTEIN KINASE 32B ISOFORM X1"/>
    <property type="match status" value="1"/>
</dbReference>
<dbReference type="InterPro" id="IPR017441">
    <property type="entry name" value="Protein_kinase_ATP_BS"/>
</dbReference>
<dbReference type="CDD" id="cd05578">
    <property type="entry name" value="STKc_Yank1"/>
    <property type="match status" value="1"/>
</dbReference>
<dbReference type="PROSITE" id="PS00107">
    <property type="entry name" value="PROTEIN_KINASE_ATP"/>
    <property type="match status" value="1"/>
</dbReference>
<dbReference type="InterPro" id="IPR000961">
    <property type="entry name" value="AGC-kinase_C"/>
</dbReference>
<dbReference type="GO" id="GO:0004703">
    <property type="term" value="F:G protein-coupled receptor kinase activity"/>
    <property type="evidence" value="ECO:0007669"/>
    <property type="project" value="TreeGrafter"/>
</dbReference>
<evidence type="ECO:0000256" key="6">
    <source>
        <dbReference type="ARBA" id="ARBA00022777"/>
    </source>
</evidence>
<dbReference type="PROSITE" id="PS51285">
    <property type="entry name" value="AGC_KINASE_CTER"/>
    <property type="match status" value="1"/>
</dbReference>
<evidence type="ECO:0000256" key="5">
    <source>
        <dbReference type="ARBA" id="ARBA00022741"/>
    </source>
</evidence>
<dbReference type="Pfam" id="PF00069">
    <property type="entry name" value="Pkinase"/>
    <property type="match status" value="1"/>
</dbReference>
<evidence type="ECO:0000313" key="14">
    <source>
        <dbReference type="EMBL" id="KAF8440309.1"/>
    </source>
</evidence>
<dbReference type="GO" id="GO:0005524">
    <property type="term" value="F:ATP binding"/>
    <property type="evidence" value="ECO:0007669"/>
    <property type="project" value="UniProtKB-UniRule"/>
</dbReference>
<dbReference type="PROSITE" id="PS00108">
    <property type="entry name" value="PROTEIN_KINASE_ST"/>
    <property type="match status" value="1"/>
</dbReference>
<evidence type="ECO:0000259" key="13">
    <source>
        <dbReference type="PROSITE" id="PS51285"/>
    </source>
</evidence>
<dbReference type="InterPro" id="IPR008271">
    <property type="entry name" value="Ser/Thr_kinase_AS"/>
</dbReference>
<accession>A0AAD4BUX4</accession>
<reference evidence="14" key="1">
    <citation type="submission" date="2019-10" db="EMBL/GenBank/DDBJ databases">
        <authorList>
            <consortium name="DOE Joint Genome Institute"/>
            <person name="Kuo A."/>
            <person name="Miyauchi S."/>
            <person name="Kiss E."/>
            <person name="Drula E."/>
            <person name="Kohler A."/>
            <person name="Sanchez-Garcia M."/>
            <person name="Andreopoulos B."/>
            <person name="Barry K.W."/>
            <person name="Bonito G."/>
            <person name="Buee M."/>
            <person name="Carver A."/>
            <person name="Chen C."/>
            <person name="Cichocki N."/>
            <person name="Clum A."/>
            <person name="Culley D."/>
            <person name="Crous P.W."/>
            <person name="Fauchery L."/>
            <person name="Girlanda M."/>
            <person name="Hayes R."/>
            <person name="Keri Z."/>
            <person name="LaButti K."/>
            <person name="Lipzen A."/>
            <person name="Lombard V."/>
            <person name="Magnuson J."/>
            <person name="Maillard F."/>
            <person name="Morin E."/>
            <person name="Murat C."/>
            <person name="Nolan M."/>
            <person name="Ohm R."/>
            <person name="Pangilinan J."/>
            <person name="Pereira M."/>
            <person name="Perotto S."/>
            <person name="Peter M."/>
            <person name="Riley R."/>
            <person name="Sitrit Y."/>
            <person name="Stielow B."/>
            <person name="Szollosi G."/>
            <person name="Zifcakova L."/>
            <person name="Stursova M."/>
            <person name="Spatafora J.W."/>
            <person name="Tedersoo L."/>
            <person name="Vaario L.-M."/>
            <person name="Yamada A."/>
            <person name="Yan M."/>
            <person name="Wang P."/>
            <person name="Xu J."/>
            <person name="Bruns T."/>
            <person name="Baldrian P."/>
            <person name="Vilgalys R."/>
            <person name="Henrissat B."/>
            <person name="Grigoriev I.V."/>
            <person name="Hibbett D."/>
            <person name="Nagy L.G."/>
            <person name="Martin F.M."/>
        </authorList>
    </citation>
    <scope>NUCLEOTIDE SEQUENCE</scope>
    <source>
        <strain evidence="14">BED1</strain>
    </source>
</reference>
<dbReference type="GO" id="GO:0009966">
    <property type="term" value="P:regulation of signal transduction"/>
    <property type="evidence" value="ECO:0007669"/>
    <property type="project" value="TreeGrafter"/>
</dbReference>
<dbReference type="FunFam" id="3.30.200.20:FF:000354">
    <property type="entry name" value="AGC/YANK protein kinase"/>
    <property type="match status" value="1"/>
</dbReference>
<dbReference type="SMART" id="SM00220">
    <property type="entry name" value="S_TKc"/>
    <property type="match status" value="1"/>
</dbReference>
<evidence type="ECO:0000256" key="1">
    <source>
        <dbReference type="ARBA" id="ARBA00012513"/>
    </source>
</evidence>
<evidence type="ECO:0000313" key="15">
    <source>
        <dbReference type="Proteomes" id="UP001194468"/>
    </source>
</evidence>